<dbReference type="EMBL" id="BAAFGK010000005">
    <property type="protein sequence ID" value="GAB0058419.1"/>
    <property type="molecule type" value="Genomic_DNA"/>
</dbReference>
<organism evidence="6 7">
    <name type="scientific">Candidatus Magnetaquiglobus chichijimensis</name>
    <dbReference type="NCBI Taxonomy" id="3141448"/>
    <lineage>
        <taxon>Bacteria</taxon>
        <taxon>Pseudomonadati</taxon>
        <taxon>Pseudomonadota</taxon>
        <taxon>Magnetococcia</taxon>
        <taxon>Magnetococcales</taxon>
        <taxon>Candidatus Magnetaquicoccaceae</taxon>
        <taxon>Candidatus Magnetaquiglobus</taxon>
    </lineage>
</organism>
<keyword evidence="5" id="KW-1003">Cell membrane</keyword>
<feature type="transmembrane region" description="Helical" evidence="5">
    <location>
        <begin position="217"/>
        <end position="236"/>
    </location>
</feature>
<evidence type="ECO:0000256" key="4">
    <source>
        <dbReference type="ARBA" id="ARBA00023136"/>
    </source>
</evidence>
<feature type="transmembrane region" description="Helical" evidence="5">
    <location>
        <begin position="187"/>
        <end position="205"/>
    </location>
</feature>
<feature type="transmembrane region" description="Helical" evidence="5">
    <location>
        <begin position="147"/>
        <end position="167"/>
    </location>
</feature>
<keyword evidence="7" id="KW-1185">Reference proteome</keyword>
<evidence type="ECO:0000256" key="5">
    <source>
        <dbReference type="RuleBase" id="RU363041"/>
    </source>
</evidence>
<comment type="subcellular location">
    <subcellularLocation>
        <location evidence="5">Cell membrane</location>
        <topology evidence="5">Multi-pass membrane protein</topology>
    </subcellularLocation>
    <subcellularLocation>
        <location evidence="1">Membrane</location>
        <topology evidence="1">Multi-pass membrane protein</topology>
    </subcellularLocation>
</comment>
<dbReference type="RefSeq" id="WP_420906140.1">
    <property type="nucleotide sequence ID" value="NZ_BAAFGK010000005.1"/>
</dbReference>
<feature type="transmembrane region" description="Helical" evidence="5">
    <location>
        <begin position="110"/>
        <end position="127"/>
    </location>
</feature>
<keyword evidence="4 5" id="KW-0472">Membrane</keyword>
<feature type="transmembrane region" description="Helical" evidence="5">
    <location>
        <begin position="85"/>
        <end position="104"/>
    </location>
</feature>
<reference evidence="6 7" key="2">
    <citation type="submission" date="2024-09" db="EMBL/GenBank/DDBJ databases">
        <title>Draft genome sequence of Candidatus Magnetaquicoccaceae bacterium FCR-1.</title>
        <authorList>
            <person name="Shimoshige H."/>
            <person name="Shimamura S."/>
            <person name="Taoka A."/>
            <person name="Kobayashi H."/>
            <person name="Maekawa T."/>
        </authorList>
    </citation>
    <scope>NUCLEOTIDE SEQUENCE [LARGE SCALE GENOMIC DNA]</scope>
    <source>
        <strain evidence="6 7">FCR-1</strain>
    </source>
</reference>
<dbReference type="PANTHER" id="PTHR43483:SF3">
    <property type="entry name" value="MEMBRANE TRANSPORTER PROTEIN HI_0806-RELATED"/>
    <property type="match status" value="1"/>
</dbReference>
<dbReference type="Pfam" id="PF01925">
    <property type="entry name" value="TauE"/>
    <property type="match status" value="1"/>
</dbReference>
<feature type="transmembrane region" description="Helical" evidence="5">
    <location>
        <begin position="50"/>
        <end position="73"/>
    </location>
</feature>
<evidence type="ECO:0000256" key="1">
    <source>
        <dbReference type="ARBA" id="ARBA00004141"/>
    </source>
</evidence>
<feature type="transmembrane region" description="Helical" evidence="5">
    <location>
        <begin position="248"/>
        <end position="266"/>
    </location>
</feature>
<keyword evidence="3 5" id="KW-1133">Transmembrane helix</keyword>
<dbReference type="PANTHER" id="PTHR43483">
    <property type="entry name" value="MEMBRANE TRANSPORTER PROTEIN HI_0806-RELATED"/>
    <property type="match status" value="1"/>
</dbReference>
<name>A0ABQ0CC09_9PROT</name>
<feature type="transmembrane region" description="Helical" evidence="5">
    <location>
        <begin position="12"/>
        <end position="38"/>
    </location>
</feature>
<gene>
    <name evidence="6" type="ORF">SIID45300_02768</name>
</gene>
<sequence length="267" mass="27704">MALLSTHLPVYMLCGLAAGLIAGMFGVGGGIIVVPALLFLFHLDGVDPSVVMQLAVGTSLATIVITNISATWAHHQRDGVNWRLARLYLAGTLIGAWIGSQLAAVMSGTMLIVLFGLFEIAVGIKMVRARPQHSGAQRIPDPVTPALGIVIGTISSLFGIGGGTLSVPSLTLLSGLPMRQAVGTSSAIGVPLALIGAIGFVHAGWHHPALPEGTLGFFHPLAFVGIVIGTLFTTRLGVRLAHVLDPILLKKGFGIFLVIVGIKLALR</sequence>
<proteinExistence type="inferred from homology"/>
<evidence type="ECO:0000313" key="6">
    <source>
        <dbReference type="EMBL" id="GAB0058419.1"/>
    </source>
</evidence>
<keyword evidence="2 5" id="KW-0812">Transmembrane</keyword>
<evidence type="ECO:0000313" key="7">
    <source>
        <dbReference type="Proteomes" id="UP001628193"/>
    </source>
</evidence>
<reference evidence="6 7" key="1">
    <citation type="submission" date="2024-05" db="EMBL/GenBank/DDBJ databases">
        <authorList>
            <consortium name="Candidatus Magnetaquicoccaceae bacterium FCR-1 genome sequencing consortium"/>
            <person name="Shimoshige H."/>
            <person name="Shimamura S."/>
            <person name="Taoka A."/>
            <person name="Kobayashi H."/>
            <person name="Maekawa T."/>
        </authorList>
    </citation>
    <scope>NUCLEOTIDE SEQUENCE [LARGE SCALE GENOMIC DNA]</scope>
    <source>
        <strain evidence="6 7">FCR-1</strain>
    </source>
</reference>
<comment type="caution">
    <text evidence="6">The sequence shown here is derived from an EMBL/GenBank/DDBJ whole genome shotgun (WGS) entry which is preliminary data.</text>
</comment>
<protein>
    <recommendedName>
        <fullName evidence="5">Probable membrane transporter protein</fullName>
    </recommendedName>
</protein>
<accession>A0ABQ0CC09</accession>
<dbReference type="Proteomes" id="UP001628193">
    <property type="component" value="Unassembled WGS sequence"/>
</dbReference>
<dbReference type="InterPro" id="IPR002781">
    <property type="entry name" value="TM_pro_TauE-like"/>
</dbReference>
<comment type="similarity">
    <text evidence="5">Belongs to the 4-toluene sulfonate uptake permease (TSUP) (TC 2.A.102) family.</text>
</comment>
<evidence type="ECO:0000256" key="3">
    <source>
        <dbReference type="ARBA" id="ARBA00022989"/>
    </source>
</evidence>
<evidence type="ECO:0000256" key="2">
    <source>
        <dbReference type="ARBA" id="ARBA00022692"/>
    </source>
</evidence>